<evidence type="ECO:0000256" key="3">
    <source>
        <dbReference type="ARBA" id="ARBA00022840"/>
    </source>
</evidence>
<dbReference type="InterPro" id="IPR011545">
    <property type="entry name" value="DEAD/DEAH_box_helicase_dom"/>
</dbReference>
<dbReference type="Gene3D" id="1.10.10.10">
    <property type="entry name" value="Winged helix-like DNA-binding domain superfamily/Winged helix DNA-binding domain"/>
    <property type="match status" value="1"/>
</dbReference>
<dbReference type="GO" id="GO:0000724">
    <property type="term" value="P:double-strand break repair via homologous recombination"/>
    <property type="evidence" value="ECO:0007669"/>
    <property type="project" value="TreeGrafter"/>
</dbReference>
<dbReference type="GO" id="GO:0005654">
    <property type="term" value="C:nucleoplasm"/>
    <property type="evidence" value="ECO:0007669"/>
    <property type="project" value="TreeGrafter"/>
</dbReference>
<accession>A0A0N4XHN5</accession>
<dbReference type="GO" id="GO:0005737">
    <property type="term" value="C:cytoplasm"/>
    <property type="evidence" value="ECO:0007669"/>
    <property type="project" value="TreeGrafter"/>
</dbReference>
<protein>
    <recommendedName>
        <fullName evidence="5">DNA 3'-5' helicase</fullName>
        <ecNumber evidence="5">5.6.2.4</ecNumber>
    </recommendedName>
</protein>
<comment type="similarity">
    <text evidence="1">Belongs to the helicase family. RecQ subfamily.</text>
</comment>
<evidence type="ECO:0000313" key="8">
    <source>
        <dbReference type="Proteomes" id="UP000271162"/>
    </source>
</evidence>
<dbReference type="Pfam" id="PF00271">
    <property type="entry name" value="Helicase_C"/>
    <property type="match status" value="1"/>
</dbReference>
<dbReference type="InterPro" id="IPR018982">
    <property type="entry name" value="RQC_domain"/>
</dbReference>
<dbReference type="EC" id="5.6.2.4" evidence="5"/>
<dbReference type="PANTHER" id="PTHR13710">
    <property type="entry name" value="DNA HELICASE RECQ FAMILY MEMBER"/>
    <property type="match status" value="1"/>
</dbReference>
<reference evidence="7 8" key="2">
    <citation type="submission" date="2018-11" db="EMBL/GenBank/DDBJ databases">
        <authorList>
            <consortium name="Pathogen Informatics"/>
        </authorList>
    </citation>
    <scope>NUCLEOTIDE SEQUENCE [LARGE SCALE GENOMIC DNA]</scope>
</reference>
<keyword evidence="2" id="KW-0547">Nucleotide-binding</keyword>
<dbReference type="Gene3D" id="3.40.50.300">
    <property type="entry name" value="P-loop containing nucleotide triphosphate hydrolases"/>
    <property type="match status" value="3"/>
</dbReference>
<evidence type="ECO:0000256" key="4">
    <source>
        <dbReference type="ARBA" id="ARBA00034617"/>
    </source>
</evidence>
<feature type="domain" description="Helicase C-terminal" evidence="6">
    <location>
        <begin position="124"/>
        <end position="279"/>
    </location>
</feature>
<dbReference type="SMART" id="SM00956">
    <property type="entry name" value="RQC"/>
    <property type="match status" value="1"/>
</dbReference>
<dbReference type="InterPro" id="IPR027417">
    <property type="entry name" value="P-loop_NTPase"/>
</dbReference>
<dbReference type="EMBL" id="UYSL01002025">
    <property type="protein sequence ID" value="VDL65627.1"/>
    <property type="molecule type" value="Genomic_DNA"/>
</dbReference>
<evidence type="ECO:0000256" key="2">
    <source>
        <dbReference type="ARBA" id="ARBA00022741"/>
    </source>
</evidence>
<evidence type="ECO:0000259" key="6">
    <source>
        <dbReference type="PROSITE" id="PS51194"/>
    </source>
</evidence>
<dbReference type="SUPFAM" id="SSF46785">
    <property type="entry name" value="Winged helix' DNA-binding domain"/>
    <property type="match status" value="1"/>
</dbReference>
<dbReference type="InterPro" id="IPR036388">
    <property type="entry name" value="WH-like_DNA-bd_sf"/>
</dbReference>
<name>A0A0N4XHN5_NIPBR</name>
<dbReference type="SMART" id="SM00490">
    <property type="entry name" value="HELICc"/>
    <property type="match status" value="1"/>
</dbReference>
<dbReference type="GO" id="GO:0000723">
    <property type="term" value="P:telomere maintenance"/>
    <property type="evidence" value="ECO:0007669"/>
    <property type="project" value="TreeGrafter"/>
</dbReference>
<dbReference type="Proteomes" id="UP000271162">
    <property type="component" value="Unassembled WGS sequence"/>
</dbReference>
<evidence type="ECO:0000256" key="5">
    <source>
        <dbReference type="ARBA" id="ARBA00034808"/>
    </source>
</evidence>
<comment type="catalytic activity">
    <reaction evidence="4">
        <text>Couples ATP hydrolysis with the unwinding of duplex DNA by translocating in the 3'-5' direction.</text>
        <dbReference type="EC" id="5.6.2.4"/>
    </reaction>
</comment>
<dbReference type="GO" id="GO:0005694">
    <property type="term" value="C:chromosome"/>
    <property type="evidence" value="ECO:0007669"/>
    <property type="project" value="TreeGrafter"/>
</dbReference>
<dbReference type="GO" id="GO:0005524">
    <property type="term" value="F:ATP binding"/>
    <property type="evidence" value="ECO:0007669"/>
    <property type="project" value="UniProtKB-KW"/>
</dbReference>
<dbReference type="InterPro" id="IPR036390">
    <property type="entry name" value="WH_DNA-bd_sf"/>
</dbReference>
<dbReference type="GO" id="GO:0043138">
    <property type="term" value="F:3'-5' DNA helicase activity"/>
    <property type="evidence" value="ECO:0007669"/>
    <property type="project" value="UniProtKB-EC"/>
</dbReference>
<dbReference type="GO" id="GO:0009378">
    <property type="term" value="F:four-way junction helicase activity"/>
    <property type="evidence" value="ECO:0007669"/>
    <property type="project" value="TreeGrafter"/>
</dbReference>
<keyword evidence="8" id="KW-1185">Reference proteome</keyword>
<dbReference type="WBParaSite" id="NBR_0000203701-mRNA-1">
    <property type="protein sequence ID" value="NBR_0000203701-mRNA-1"/>
    <property type="gene ID" value="NBR_0000203701"/>
</dbReference>
<dbReference type="GO" id="GO:0006260">
    <property type="term" value="P:DNA replication"/>
    <property type="evidence" value="ECO:0007669"/>
    <property type="project" value="InterPro"/>
</dbReference>
<dbReference type="GO" id="GO:0003676">
    <property type="term" value="F:nucleic acid binding"/>
    <property type="evidence" value="ECO:0007669"/>
    <property type="project" value="InterPro"/>
</dbReference>
<evidence type="ECO:0000313" key="9">
    <source>
        <dbReference type="WBParaSite" id="NBR_0000203701-mRNA-1"/>
    </source>
</evidence>
<dbReference type="STRING" id="27835.A0A0N4XHN5"/>
<dbReference type="SUPFAM" id="SSF52540">
    <property type="entry name" value="P-loop containing nucleoside triphosphate hydrolases"/>
    <property type="match status" value="1"/>
</dbReference>
<sequence>MSTGYGKSVCYQLPGLMSSFLTLVISPLISLMNDQVRSLTLNGVSASVLCGTTTLNDKDRILSDIEDGSLRGCPVMALTATATQVVRKDIIDNLELVNPVVICTGFDRKNLYLSVSRQTTMKEDLDNLLTAEDNVQGRHFGGATIIYCQTRAMVESVHEHLRNRGVKCGMYHAGLSEKAKNTAHHGFIQDKYTTMVATVAFGMGIDKADVRKVIHYGSPKDIESYYQEIGRAAYFFSLLLSYFDPSVVAPSEPRADCCDNCDWQMNNQQSSSSKCIDVGKEARWLFQAIHEVYKGYSGMAKPIDFVRGMEKERSRTNSHNSRIYGVGKDRSDKWWKALGTQLRIHGWLSEIRKGDMAYGACVMLSDKAKKWYLANTEVR</sequence>
<evidence type="ECO:0000313" key="7">
    <source>
        <dbReference type="EMBL" id="VDL65627.1"/>
    </source>
</evidence>
<reference evidence="9" key="1">
    <citation type="submission" date="2017-02" db="UniProtKB">
        <authorList>
            <consortium name="WormBaseParasite"/>
        </authorList>
    </citation>
    <scope>IDENTIFICATION</scope>
</reference>
<gene>
    <name evidence="7" type="ORF">NBR_LOCUS2038</name>
</gene>
<dbReference type="InterPro" id="IPR001650">
    <property type="entry name" value="Helicase_C-like"/>
</dbReference>
<evidence type="ECO:0000256" key="1">
    <source>
        <dbReference type="ARBA" id="ARBA00005446"/>
    </source>
</evidence>
<dbReference type="PANTHER" id="PTHR13710:SF120">
    <property type="entry name" value="BIFUNCTIONAL 3'-5' EXONUCLEASE_ATP-DEPENDENT HELICASE WRN"/>
    <property type="match status" value="1"/>
</dbReference>
<dbReference type="Pfam" id="PF00270">
    <property type="entry name" value="DEAD"/>
    <property type="match status" value="1"/>
</dbReference>
<organism evidence="9">
    <name type="scientific">Nippostrongylus brasiliensis</name>
    <name type="common">Rat hookworm</name>
    <dbReference type="NCBI Taxonomy" id="27835"/>
    <lineage>
        <taxon>Eukaryota</taxon>
        <taxon>Metazoa</taxon>
        <taxon>Ecdysozoa</taxon>
        <taxon>Nematoda</taxon>
        <taxon>Chromadorea</taxon>
        <taxon>Rhabditida</taxon>
        <taxon>Rhabditina</taxon>
        <taxon>Rhabditomorpha</taxon>
        <taxon>Strongyloidea</taxon>
        <taxon>Heligmosomidae</taxon>
        <taxon>Nippostrongylus</taxon>
    </lineage>
</organism>
<keyword evidence="3" id="KW-0067">ATP-binding</keyword>
<dbReference type="PROSITE" id="PS51194">
    <property type="entry name" value="HELICASE_CTER"/>
    <property type="match status" value="1"/>
</dbReference>
<proteinExistence type="inferred from homology"/>
<dbReference type="AlphaFoldDB" id="A0A0N4XHN5"/>
<dbReference type="Pfam" id="PF09382">
    <property type="entry name" value="RQC"/>
    <property type="match status" value="1"/>
</dbReference>